<protein>
    <recommendedName>
        <fullName evidence="4">MD-2-related lipid-recognition domain-containing protein</fullName>
    </recommendedName>
</protein>
<evidence type="ECO:0008006" key="4">
    <source>
        <dbReference type="Google" id="ProtNLM"/>
    </source>
</evidence>
<sequence>MNQKYFIILFTLPVFFLLMYVEKTHGCTPNFRIDGSCLSPPCDLVAITNVTWYPGELKITVKTGVNFDIYPVAFANFTFRDDYGHIVRFFKNPRFVNCVDCGESSNYTSYPYTSKWLFDANLTPQRGVWFDIWLSAHYFCGITNDRLECIPEDLHYRSQVPT</sequence>
<organism evidence="2 3">
    <name type="scientific">Gigaspora rosea</name>
    <dbReference type="NCBI Taxonomy" id="44941"/>
    <lineage>
        <taxon>Eukaryota</taxon>
        <taxon>Fungi</taxon>
        <taxon>Fungi incertae sedis</taxon>
        <taxon>Mucoromycota</taxon>
        <taxon>Glomeromycotina</taxon>
        <taxon>Glomeromycetes</taxon>
        <taxon>Diversisporales</taxon>
        <taxon>Gigasporaceae</taxon>
        <taxon>Gigaspora</taxon>
    </lineage>
</organism>
<keyword evidence="3" id="KW-1185">Reference proteome</keyword>
<feature type="signal peptide" evidence="1">
    <location>
        <begin position="1"/>
        <end position="26"/>
    </location>
</feature>
<proteinExistence type="predicted"/>
<evidence type="ECO:0000313" key="3">
    <source>
        <dbReference type="Proteomes" id="UP000266673"/>
    </source>
</evidence>
<evidence type="ECO:0000313" key="2">
    <source>
        <dbReference type="EMBL" id="RIB28122.1"/>
    </source>
</evidence>
<dbReference type="EMBL" id="QKWP01000076">
    <property type="protein sequence ID" value="RIB28122.1"/>
    <property type="molecule type" value="Genomic_DNA"/>
</dbReference>
<feature type="chain" id="PRO_5017244011" description="MD-2-related lipid-recognition domain-containing protein" evidence="1">
    <location>
        <begin position="27"/>
        <end position="162"/>
    </location>
</feature>
<gene>
    <name evidence="2" type="ORF">C2G38_2320020</name>
</gene>
<name>A0A397W248_9GLOM</name>
<accession>A0A397W248</accession>
<keyword evidence="1" id="KW-0732">Signal</keyword>
<dbReference type="AlphaFoldDB" id="A0A397W248"/>
<dbReference type="Proteomes" id="UP000266673">
    <property type="component" value="Unassembled WGS sequence"/>
</dbReference>
<dbReference type="OrthoDB" id="2323355at2759"/>
<comment type="caution">
    <text evidence="2">The sequence shown here is derived from an EMBL/GenBank/DDBJ whole genome shotgun (WGS) entry which is preliminary data.</text>
</comment>
<evidence type="ECO:0000256" key="1">
    <source>
        <dbReference type="SAM" id="SignalP"/>
    </source>
</evidence>
<reference evidence="2 3" key="1">
    <citation type="submission" date="2018-06" db="EMBL/GenBank/DDBJ databases">
        <title>Comparative genomics reveals the genomic features of Rhizophagus irregularis, R. cerebriforme, R. diaphanum and Gigaspora rosea, and their symbiotic lifestyle signature.</title>
        <authorList>
            <person name="Morin E."/>
            <person name="San Clemente H."/>
            <person name="Chen E.C.H."/>
            <person name="De La Providencia I."/>
            <person name="Hainaut M."/>
            <person name="Kuo A."/>
            <person name="Kohler A."/>
            <person name="Murat C."/>
            <person name="Tang N."/>
            <person name="Roy S."/>
            <person name="Loubradou J."/>
            <person name="Henrissat B."/>
            <person name="Grigoriev I.V."/>
            <person name="Corradi N."/>
            <person name="Roux C."/>
            <person name="Martin F.M."/>
        </authorList>
    </citation>
    <scope>NUCLEOTIDE SEQUENCE [LARGE SCALE GENOMIC DNA]</scope>
    <source>
        <strain evidence="2 3">DAOM 194757</strain>
    </source>
</reference>